<gene>
    <name evidence="2" type="ORF">F511_28490</name>
</gene>
<name>A0A2Z7ACR2_9LAMI</name>
<protein>
    <submittedName>
        <fullName evidence="2">Uncharacterized protein</fullName>
    </submittedName>
</protein>
<proteinExistence type="predicted"/>
<dbReference type="PANTHER" id="PTHR37383:SF1">
    <property type="entry name" value="OS01G0694200 PROTEIN"/>
    <property type="match status" value="1"/>
</dbReference>
<dbReference type="Proteomes" id="UP000250235">
    <property type="component" value="Unassembled WGS sequence"/>
</dbReference>
<dbReference type="OrthoDB" id="1925091at2759"/>
<evidence type="ECO:0000256" key="1">
    <source>
        <dbReference type="SAM" id="MobiDB-lite"/>
    </source>
</evidence>
<dbReference type="EMBL" id="KV018672">
    <property type="protein sequence ID" value="KZV16702.1"/>
    <property type="molecule type" value="Genomic_DNA"/>
</dbReference>
<dbReference type="PANTHER" id="PTHR37383">
    <property type="entry name" value="OS01G0694200 PROTEIN"/>
    <property type="match status" value="1"/>
</dbReference>
<dbReference type="AlphaFoldDB" id="A0A2Z7ACR2"/>
<feature type="compositionally biased region" description="Polar residues" evidence="1">
    <location>
        <begin position="240"/>
        <end position="249"/>
    </location>
</feature>
<evidence type="ECO:0000313" key="3">
    <source>
        <dbReference type="Proteomes" id="UP000250235"/>
    </source>
</evidence>
<organism evidence="2 3">
    <name type="scientific">Dorcoceras hygrometricum</name>
    <dbReference type="NCBI Taxonomy" id="472368"/>
    <lineage>
        <taxon>Eukaryota</taxon>
        <taxon>Viridiplantae</taxon>
        <taxon>Streptophyta</taxon>
        <taxon>Embryophyta</taxon>
        <taxon>Tracheophyta</taxon>
        <taxon>Spermatophyta</taxon>
        <taxon>Magnoliopsida</taxon>
        <taxon>eudicotyledons</taxon>
        <taxon>Gunneridae</taxon>
        <taxon>Pentapetalae</taxon>
        <taxon>asterids</taxon>
        <taxon>lamiids</taxon>
        <taxon>Lamiales</taxon>
        <taxon>Gesneriaceae</taxon>
        <taxon>Didymocarpoideae</taxon>
        <taxon>Trichosporeae</taxon>
        <taxon>Loxocarpinae</taxon>
        <taxon>Dorcoceras</taxon>
    </lineage>
</organism>
<reference evidence="2 3" key="1">
    <citation type="journal article" date="2015" name="Proc. Natl. Acad. Sci. U.S.A.">
        <title>The resurrection genome of Boea hygrometrica: A blueprint for survival of dehydration.</title>
        <authorList>
            <person name="Xiao L."/>
            <person name="Yang G."/>
            <person name="Zhang L."/>
            <person name="Yang X."/>
            <person name="Zhao S."/>
            <person name="Ji Z."/>
            <person name="Zhou Q."/>
            <person name="Hu M."/>
            <person name="Wang Y."/>
            <person name="Chen M."/>
            <person name="Xu Y."/>
            <person name="Jin H."/>
            <person name="Xiao X."/>
            <person name="Hu G."/>
            <person name="Bao F."/>
            <person name="Hu Y."/>
            <person name="Wan P."/>
            <person name="Li L."/>
            <person name="Deng X."/>
            <person name="Kuang T."/>
            <person name="Xiang C."/>
            <person name="Zhu J.K."/>
            <person name="Oliver M.J."/>
            <person name="He Y."/>
        </authorList>
    </citation>
    <scope>NUCLEOTIDE SEQUENCE [LARGE SCALE GENOMIC DNA]</scope>
    <source>
        <strain evidence="3">cv. XS01</strain>
    </source>
</reference>
<sequence length="390" mass="42657">MSSSSPPCEARQLILPKLLHTSTPHLSSLLFDPKSSSLAFRHFDSSFSLYPCVNPLTLSSFPSPQTLIPSPTSSAAFLHLQTSPESTTTLFITCSPVPRPPSSTLFRFYVLRDDRFGKIKVSSNHRDLEWNQSKGGVVFNTHHGVSMKLSGGINVFSLYSVSNAKIWVFAVRLIVDHGGAEALKLMKCAVIDCCFPIFEIRVLFGFLILGEEKGVRVFPLRPLVKGKQRKEKKSGGKRLNLQSGSSNGGKTMARDGDSIKLRFMKLRQDSKHTGGVFVAFGNEDFNGSVSVKMPGKSVKAISVEALSVTKFVILDSIGNLHVLCLSSSLHGLDTCCVMKQTTQTMKVLKMAVFNDVSTVTQAILTSEKVHDIVPLDANSILILGQGIYQF</sequence>
<feature type="region of interest" description="Disordered" evidence="1">
    <location>
        <begin position="229"/>
        <end position="254"/>
    </location>
</feature>
<evidence type="ECO:0000313" key="2">
    <source>
        <dbReference type="EMBL" id="KZV16702.1"/>
    </source>
</evidence>
<accession>A0A2Z7ACR2</accession>
<keyword evidence="3" id="KW-1185">Reference proteome</keyword>